<organism evidence="1 2">
    <name type="scientific">Sphingomonas turrisvirgatae</name>
    <dbReference type="NCBI Taxonomy" id="1888892"/>
    <lineage>
        <taxon>Bacteria</taxon>
        <taxon>Pseudomonadati</taxon>
        <taxon>Pseudomonadota</taxon>
        <taxon>Alphaproteobacteria</taxon>
        <taxon>Sphingomonadales</taxon>
        <taxon>Sphingomonadaceae</taxon>
        <taxon>Sphingomonas</taxon>
    </lineage>
</organism>
<reference evidence="1 2" key="1">
    <citation type="submission" date="2016-08" db="EMBL/GenBank/DDBJ databases">
        <title>Draft genome of the agarase producing Sphingomonas sp. MCT13.</title>
        <authorList>
            <person name="D'Andrea M.M."/>
            <person name="Rossolini G.M."/>
            <person name="Thaller M.C."/>
        </authorList>
    </citation>
    <scope>NUCLEOTIDE SEQUENCE [LARGE SCALE GENOMIC DNA]</scope>
    <source>
        <strain evidence="1 2">MCT13</strain>
    </source>
</reference>
<dbReference type="AlphaFoldDB" id="A0A1E3LXD5"/>
<proteinExistence type="predicted"/>
<accession>A0A1E3LXD5</accession>
<sequence length="286" mass="31881">MGQAKQRAAARAGVHAEIDARLRGLGIDTTQFGFFDQPAFAAEEGRDGTFLDQYALWVQSRPRTAEYDERVRAIVPRLAEFLADLFEREDMQRSCVHVSSMMQRILDRLGVWSFGLKGSMIAEVASEDLWRGQSMCDLSDFPGAELGHAWVVAPPFVIVDGTIRLQNPVGDPMNSYTPAIVAVEHTTMVKPTVDDVVSAQLRARIARDEGREDSQLHHRLVPNLKDFSRNFPSSEIRYGELVLRYVPAGVRISDVGLEQINGAGEKLRGDEVWNDHVAPAFADFIV</sequence>
<name>A0A1E3LXD5_9SPHN</name>
<evidence type="ECO:0000313" key="2">
    <source>
        <dbReference type="Proteomes" id="UP000094487"/>
    </source>
</evidence>
<dbReference type="RefSeq" id="WP_052742498.1">
    <property type="nucleotide sequence ID" value="NZ_MDDS01000015.1"/>
</dbReference>
<evidence type="ECO:0000313" key="1">
    <source>
        <dbReference type="EMBL" id="ODP38384.1"/>
    </source>
</evidence>
<dbReference type="OrthoDB" id="1493229at2"/>
<dbReference type="Proteomes" id="UP000094487">
    <property type="component" value="Unassembled WGS sequence"/>
</dbReference>
<dbReference type="EMBL" id="MDDS01000015">
    <property type="protein sequence ID" value="ODP38384.1"/>
    <property type="molecule type" value="Genomic_DNA"/>
</dbReference>
<gene>
    <name evidence="1" type="ORF">BFL28_14125</name>
</gene>
<protein>
    <submittedName>
        <fullName evidence="1">Uncharacterized protein</fullName>
    </submittedName>
</protein>
<comment type="caution">
    <text evidence="1">The sequence shown here is derived from an EMBL/GenBank/DDBJ whole genome shotgun (WGS) entry which is preliminary data.</text>
</comment>
<dbReference type="STRING" id="1888892.BFL28_14125"/>
<keyword evidence="2" id="KW-1185">Reference proteome</keyword>